<evidence type="ECO:0008006" key="5">
    <source>
        <dbReference type="Google" id="ProtNLM"/>
    </source>
</evidence>
<accession>A0A3B1A440</accession>
<feature type="region of interest" description="Disordered" evidence="1">
    <location>
        <begin position="133"/>
        <end position="228"/>
    </location>
</feature>
<feature type="compositionally biased region" description="Polar residues" evidence="1">
    <location>
        <begin position="205"/>
        <end position="216"/>
    </location>
</feature>
<feature type="domain" description="Cyclic nucleotide-binding" evidence="2">
    <location>
        <begin position="245"/>
        <end position="342"/>
    </location>
</feature>
<dbReference type="Gene3D" id="2.60.120.10">
    <property type="entry name" value="Jelly Rolls"/>
    <property type="match status" value="2"/>
</dbReference>
<dbReference type="InterPro" id="IPR001763">
    <property type="entry name" value="Rhodanese-like_dom"/>
</dbReference>
<dbReference type="SUPFAM" id="SSF51206">
    <property type="entry name" value="cAMP-binding domain-like"/>
    <property type="match status" value="2"/>
</dbReference>
<gene>
    <name evidence="4" type="ORF">MNBD_GAMMA21-992</name>
</gene>
<dbReference type="InterPro" id="IPR018488">
    <property type="entry name" value="cNMP-bd_CS"/>
</dbReference>
<proteinExistence type="predicted"/>
<dbReference type="InterPro" id="IPR000595">
    <property type="entry name" value="cNMP-bd_dom"/>
</dbReference>
<feature type="region of interest" description="Disordered" evidence="1">
    <location>
        <begin position="71"/>
        <end position="91"/>
    </location>
</feature>
<dbReference type="PANTHER" id="PTHR43031">
    <property type="entry name" value="FAD-DEPENDENT OXIDOREDUCTASE"/>
    <property type="match status" value="1"/>
</dbReference>
<dbReference type="InterPro" id="IPR050229">
    <property type="entry name" value="GlpE_sulfurtransferase"/>
</dbReference>
<sequence length="443" mass="49154">MSKNLAVTMKRLKDLEPLSNLSAERLEELVSLSYIEKLPVGVNIFHEGDIDNQTIYLLEGDVQLSTADGKTDSVITSRQEESKHPLDDSQPRQVCCTALSRVELVRIDNSVLDYMMMWDQLAVSEEVEAERQIEKKSAEQAKAKQDPESSQAKSVKKKSEPAGKSKATQQEVKTNQATPQPQESPAVDSEDKSPAGQKAGASDVQVETETKQGNTRQDSDDEPKIPAFVGDEDKSWIRKMRHIMAFKNMPPANIKALLENMETIIVEDGEVVVQQGAEGDYYYVLTEGEAKVTRTVELATLTAGASFGEEALVSEGQRNASVTMKGNGMLMRLSKKKFNALLKEPMLARVSPDDARVNANKGAIWLDVRHAKEYSFSRLPKAINIPLHEMRIRISELDKKKQYICYCSTGRRSSAAAFLLVQRGYNACVLNGGIKVMAQDLIK</sequence>
<name>A0A3B1A440_9ZZZZ</name>
<dbReference type="PROSITE" id="PS50042">
    <property type="entry name" value="CNMP_BINDING_3"/>
    <property type="match status" value="2"/>
</dbReference>
<dbReference type="InterPro" id="IPR018490">
    <property type="entry name" value="cNMP-bd_dom_sf"/>
</dbReference>
<dbReference type="InterPro" id="IPR036873">
    <property type="entry name" value="Rhodanese-like_dom_sf"/>
</dbReference>
<feature type="compositionally biased region" description="Polar residues" evidence="1">
    <location>
        <begin position="166"/>
        <end position="183"/>
    </location>
</feature>
<dbReference type="SUPFAM" id="SSF52821">
    <property type="entry name" value="Rhodanese/Cell cycle control phosphatase"/>
    <property type="match status" value="1"/>
</dbReference>
<feature type="compositionally biased region" description="Basic and acidic residues" evidence="1">
    <location>
        <begin position="133"/>
        <end position="147"/>
    </location>
</feature>
<dbReference type="PROSITE" id="PS50206">
    <property type="entry name" value="RHODANESE_3"/>
    <property type="match status" value="1"/>
</dbReference>
<dbReference type="Gene3D" id="3.40.250.10">
    <property type="entry name" value="Rhodanese-like domain"/>
    <property type="match status" value="1"/>
</dbReference>
<dbReference type="CDD" id="cd00038">
    <property type="entry name" value="CAP_ED"/>
    <property type="match status" value="2"/>
</dbReference>
<dbReference type="PANTHER" id="PTHR43031:SF16">
    <property type="entry name" value="OXIDOREDUCTASE"/>
    <property type="match status" value="1"/>
</dbReference>
<protein>
    <recommendedName>
        <fullName evidence="5">Cyclic nucleotide-binding domain-containing protein</fullName>
    </recommendedName>
</protein>
<dbReference type="AlphaFoldDB" id="A0A3B1A440"/>
<dbReference type="SMART" id="SM00100">
    <property type="entry name" value="cNMP"/>
    <property type="match status" value="2"/>
</dbReference>
<evidence type="ECO:0000313" key="4">
    <source>
        <dbReference type="EMBL" id="VAW96340.1"/>
    </source>
</evidence>
<dbReference type="EMBL" id="UOFR01000038">
    <property type="protein sequence ID" value="VAW96340.1"/>
    <property type="molecule type" value="Genomic_DNA"/>
</dbReference>
<reference evidence="4" key="1">
    <citation type="submission" date="2018-06" db="EMBL/GenBank/DDBJ databases">
        <authorList>
            <person name="Zhirakovskaya E."/>
        </authorList>
    </citation>
    <scope>NUCLEOTIDE SEQUENCE</scope>
</reference>
<feature type="compositionally biased region" description="Basic and acidic residues" evidence="1">
    <location>
        <begin position="78"/>
        <end position="90"/>
    </location>
</feature>
<feature type="domain" description="Rhodanese" evidence="3">
    <location>
        <begin position="359"/>
        <end position="443"/>
    </location>
</feature>
<organism evidence="4">
    <name type="scientific">hydrothermal vent metagenome</name>
    <dbReference type="NCBI Taxonomy" id="652676"/>
    <lineage>
        <taxon>unclassified sequences</taxon>
        <taxon>metagenomes</taxon>
        <taxon>ecological metagenomes</taxon>
    </lineage>
</organism>
<dbReference type="SMART" id="SM00450">
    <property type="entry name" value="RHOD"/>
    <property type="match status" value="1"/>
</dbReference>
<evidence type="ECO:0000256" key="1">
    <source>
        <dbReference type="SAM" id="MobiDB-lite"/>
    </source>
</evidence>
<evidence type="ECO:0000259" key="2">
    <source>
        <dbReference type="PROSITE" id="PS50042"/>
    </source>
</evidence>
<dbReference type="Pfam" id="PF00027">
    <property type="entry name" value="cNMP_binding"/>
    <property type="match status" value="1"/>
</dbReference>
<dbReference type="Pfam" id="PF00581">
    <property type="entry name" value="Rhodanese"/>
    <property type="match status" value="1"/>
</dbReference>
<dbReference type="InterPro" id="IPR014710">
    <property type="entry name" value="RmlC-like_jellyroll"/>
</dbReference>
<feature type="domain" description="Cyclic nucleotide-binding" evidence="2">
    <location>
        <begin position="17"/>
        <end position="117"/>
    </location>
</feature>
<dbReference type="PROSITE" id="PS00888">
    <property type="entry name" value="CNMP_BINDING_1"/>
    <property type="match status" value="1"/>
</dbReference>
<evidence type="ECO:0000259" key="3">
    <source>
        <dbReference type="PROSITE" id="PS50206"/>
    </source>
</evidence>